<feature type="transmembrane region" description="Helical" evidence="2">
    <location>
        <begin position="668"/>
        <end position="692"/>
    </location>
</feature>
<organism evidence="4 5">
    <name type="scientific">Streptomyces sindenensis</name>
    <dbReference type="NCBI Taxonomy" id="67363"/>
    <lineage>
        <taxon>Bacteria</taxon>
        <taxon>Bacillati</taxon>
        <taxon>Actinomycetota</taxon>
        <taxon>Actinomycetes</taxon>
        <taxon>Kitasatosporales</taxon>
        <taxon>Streptomycetaceae</taxon>
        <taxon>Streptomyces</taxon>
    </lineage>
</organism>
<dbReference type="CDD" id="cd00093">
    <property type="entry name" value="HTH_XRE"/>
    <property type="match status" value="1"/>
</dbReference>
<dbReference type="PROSITE" id="PS50943">
    <property type="entry name" value="HTH_CROC1"/>
    <property type="match status" value="1"/>
</dbReference>
<proteinExistence type="predicted"/>
<evidence type="ECO:0000313" key="5">
    <source>
        <dbReference type="Proteomes" id="UP001598251"/>
    </source>
</evidence>
<evidence type="ECO:0000313" key="4">
    <source>
        <dbReference type="EMBL" id="MFD4212256.1"/>
    </source>
</evidence>
<dbReference type="SMART" id="SM00530">
    <property type="entry name" value="HTH_XRE"/>
    <property type="match status" value="1"/>
</dbReference>
<protein>
    <submittedName>
        <fullName evidence="4">Helix-turn-helix domain-containing protein</fullName>
    </submittedName>
</protein>
<evidence type="ECO:0000256" key="1">
    <source>
        <dbReference type="SAM" id="MobiDB-lite"/>
    </source>
</evidence>
<evidence type="ECO:0000259" key="3">
    <source>
        <dbReference type="PROSITE" id="PS50943"/>
    </source>
</evidence>
<dbReference type="InterPro" id="IPR001387">
    <property type="entry name" value="Cro/C1-type_HTH"/>
</dbReference>
<dbReference type="Gene3D" id="1.10.260.40">
    <property type="entry name" value="lambda repressor-like DNA-binding domains"/>
    <property type="match status" value="1"/>
</dbReference>
<gene>
    <name evidence="4" type="ORF">ACFWSS_05010</name>
</gene>
<feature type="region of interest" description="Disordered" evidence="1">
    <location>
        <begin position="70"/>
        <end position="148"/>
    </location>
</feature>
<reference evidence="4 5" key="1">
    <citation type="submission" date="2024-09" db="EMBL/GenBank/DDBJ databases">
        <title>The Natural Products Discovery Center: Release of the First 8490 Sequenced Strains for Exploring Actinobacteria Biosynthetic Diversity.</title>
        <authorList>
            <person name="Kalkreuter E."/>
            <person name="Kautsar S.A."/>
            <person name="Yang D."/>
            <person name="Bader C.D."/>
            <person name="Teijaro C.N."/>
            <person name="Fluegel L."/>
            <person name="Davis C.M."/>
            <person name="Simpson J.R."/>
            <person name="Lauterbach L."/>
            <person name="Steele A.D."/>
            <person name="Gui C."/>
            <person name="Meng S."/>
            <person name="Li G."/>
            <person name="Viehrig K."/>
            <person name="Ye F."/>
            <person name="Su P."/>
            <person name="Kiefer A.F."/>
            <person name="Nichols A."/>
            <person name="Cepeda A.J."/>
            <person name="Yan W."/>
            <person name="Fan B."/>
            <person name="Jiang Y."/>
            <person name="Adhikari A."/>
            <person name="Zheng C.-J."/>
            <person name="Schuster L."/>
            <person name="Cowan T.M."/>
            <person name="Smanski M.J."/>
            <person name="Chevrette M.G."/>
            <person name="De Carvalho L.P.S."/>
            <person name="Shen B."/>
        </authorList>
    </citation>
    <scope>NUCLEOTIDE SEQUENCE [LARGE SCALE GENOMIC DNA]</scope>
    <source>
        <strain evidence="4 5">NPDC058546</strain>
    </source>
</reference>
<feature type="transmembrane region" description="Helical" evidence="2">
    <location>
        <begin position="624"/>
        <end position="648"/>
    </location>
</feature>
<keyword evidence="2" id="KW-1133">Transmembrane helix</keyword>
<dbReference type="EMBL" id="JBHXOF010000002">
    <property type="protein sequence ID" value="MFD4212256.1"/>
    <property type="molecule type" value="Genomic_DNA"/>
</dbReference>
<keyword evidence="2" id="KW-0472">Membrane</keyword>
<evidence type="ECO:0000256" key="2">
    <source>
        <dbReference type="SAM" id="Phobius"/>
    </source>
</evidence>
<feature type="domain" description="HTH cro/C1-type" evidence="3">
    <location>
        <begin position="9"/>
        <end position="65"/>
    </location>
</feature>
<keyword evidence="5" id="KW-1185">Reference proteome</keyword>
<keyword evidence="2" id="KW-0812">Transmembrane</keyword>
<feature type="transmembrane region" description="Helical" evidence="2">
    <location>
        <begin position="719"/>
        <end position="741"/>
    </location>
</feature>
<dbReference type="Proteomes" id="UP001598251">
    <property type="component" value="Unassembled WGS sequence"/>
</dbReference>
<dbReference type="RefSeq" id="WP_382829272.1">
    <property type="nucleotide sequence ID" value="NZ_JBHXLY010000029.1"/>
</dbReference>
<name>A0ABW6EE19_9ACTN</name>
<dbReference type="Gene3D" id="3.40.50.300">
    <property type="entry name" value="P-loop containing nucleotide triphosphate hydrolases"/>
    <property type="match status" value="1"/>
</dbReference>
<comment type="caution">
    <text evidence="4">The sequence shown here is derived from an EMBL/GenBank/DDBJ whole genome shotgun (WGS) entry which is preliminary data.</text>
</comment>
<dbReference type="InterPro" id="IPR027417">
    <property type="entry name" value="P-loop_NTPase"/>
</dbReference>
<feature type="compositionally biased region" description="Basic and acidic residues" evidence="1">
    <location>
        <begin position="74"/>
        <end position="109"/>
    </location>
</feature>
<dbReference type="SUPFAM" id="SSF47413">
    <property type="entry name" value="lambda repressor-like DNA-binding domains"/>
    <property type="match status" value="1"/>
</dbReference>
<feature type="transmembrane region" description="Helical" evidence="2">
    <location>
        <begin position="761"/>
        <end position="783"/>
    </location>
</feature>
<dbReference type="Pfam" id="PF13560">
    <property type="entry name" value="HTH_31"/>
    <property type="match status" value="1"/>
</dbReference>
<feature type="transmembrane region" description="Helical" evidence="2">
    <location>
        <begin position="570"/>
        <end position="591"/>
    </location>
</feature>
<accession>A0ABW6EE19</accession>
<dbReference type="InterPro" id="IPR010982">
    <property type="entry name" value="Lambda_DNA-bd_dom_sf"/>
</dbReference>
<sequence length="855" mass="91680">MTDDLGTLLRALRDAAQLTQEQVAEQSGVSVRTIRRLESGRSTNHRMGTVNLLADALELGEEDRRRLAAAITRPRGESAPRTDKSVPRPESETHGESGNRPPQDPDRVPGHASGVVAPIAEPGRPPGDGLPGPAASASALAAPAPSPVHPALADAVRELAMEVRRRWRREEGQRRVHDPFPLPVRWEPALAGLTDRPENVQRLGPGGTPREVNVNGDLGGVLDVYCRIPSGRLTILGRAGSGKSVLTIRLTLDLLEAPATHGRVPVIFSISSWDPTATALRDWLIGRLLRDHPHLARRGPYGTTLAAALVDADLVLPVLDGFDEIAEGLRGAALDALNTTSSPLVLTSRRDEYAQAVQAAHAPLVWAAAIELVDLTPDDLAGYLPRTVRTIAGDTDVKAGTGCTGDVWGTVLDELRTRGTPAGANLATVLTTPLMVILARTLYSEMPGQDPSELLDAARFPTVRALEEHLLAGFVPAVYRHRAPERDAEGRRPRSPGRDSARAERWLGYLAHHLVRLDRDRHDLAWWQVGDSLSRPTRTLVIALATALSVALADWVVGLLLTPIGIGELLLQGALMGPVAGLAFGSVYALMDRCGLRTDFEPARIRVTLRATHDRLGRSPLRTFIVRFGHGLFGGSVMGIGCACALALERSLYSGIPLAEPRVIEGTLINMLFLGLTFGSAAGLVFGLIAALEAPVDVTAAATPVSALASSRKTVGRQFLVLTTALTVAIAFGGYLLVLLLQGSLGRLNWGMPDSLFIGTIGGLGGAGSYVLAFTAWGQWFVFARVWLPLTGRLPWDLVAFLEDAYHRGVLRQTGAVYQFRHVRLQHHLGSAFRRQDTAFAPVTLPPPRTGADAS</sequence>
<feature type="compositionally biased region" description="Low complexity" evidence="1">
    <location>
        <begin position="131"/>
        <end position="148"/>
    </location>
</feature>